<proteinExistence type="predicted"/>
<dbReference type="EMBL" id="DTFI01000130">
    <property type="protein sequence ID" value="HGI43815.1"/>
    <property type="molecule type" value="Genomic_DNA"/>
</dbReference>
<protein>
    <submittedName>
        <fullName evidence="1">Uncharacterized protein</fullName>
    </submittedName>
</protein>
<accession>A0A7C4B9U7</accession>
<organism evidence="1">
    <name type="scientific">Thermofilum pendens</name>
    <dbReference type="NCBI Taxonomy" id="2269"/>
    <lineage>
        <taxon>Archaea</taxon>
        <taxon>Thermoproteota</taxon>
        <taxon>Thermoprotei</taxon>
        <taxon>Thermofilales</taxon>
        <taxon>Thermofilaceae</taxon>
        <taxon>Thermofilum</taxon>
    </lineage>
</organism>
<evidence type="ECO:0000313" key="1">
    <source>
        <dbReference type="EMBL" id="HGI43815.1"/>
    </source>
</evidence>
<dbReference type="AlphaFoldDB" id="A0A7C4B9U7"/>
<comment type="caution">
    <text evidence="1">The sequence shown here is derived from an EMBL/GenBank/DDBJ whole genome shotgun (WGS) entry which is preliminary data.</text>
</comment>
<gene>
    <name evidence="1" type="ORF">ENV17_05480</name>
</gene>
<sequence length="137" mass="14874">MVLIKRVLWALDITATKQLRDKLAESLGEEVLLVGVGPLGTAEEVLEAMREVGAEEAVVAIEDPCEVYKLLNAGVHPLLALVEEVHSSPDPDACRASSEDEVVVVGDEGCRVLRVKEFARVEDVTLLLAEPGEKHEH</sequence>
<name>A0A7C4B9U7_THEPE</name>
<reference evidence="1" key="1">
    <citation type="journal article" date="2020" name="mSystems">
        <title>Genome- and Community-Level Interaction Insights into Carbon Utilization and Element Cycling Functions of Hydrothermarchaeota in Hydrothermal Sediment.</title>
        <authorList>
            <person name="Zhou Z."/>
            <person name="Liu Y."/>
            <person name="Xu W."/>
            <person name="Pan J."/>
            <person name="Luo Z.H."/>
            <person name="Li M."/>
        </authorList>
    </citation>
    <scope>NUCLEOTIDE SEQUENCE [LARGE SCALE GENOMIC DNA]</scope>
    <source>
        <strain evidence="1">SpSt-735</strain>
    </source>
</reference>